<dbReference type="InterPro" id="IPR035240">
    <property type="entry name" value="SprT_Zn_ribbon"/>
</dbReference>
<dbReference type="Pfam" id="PF10263">
    <property type="entry name" value="SprT-like"/>
    <property type="match status" value="1"/>
</dbReference>
<sequence>MTEEELQELVCRISLQSFHKPFCHQATFNSRLRTTGGRYLLRSHCLEFNPRQLAYYGREAFIKIVKHELCHYHLHLSGSGYRHGDDTFKSLLDKVGGTRFCGRIPGAENKTTIRYTYRCMTCGTAFRRKRRIDTNRYVCGACGGRLQAEPFKK</sequence>
<comment type="caution">
    <text evidence="6">The sequence shown here is derived from an EMBL/GenBank/DDBJ whole genome shotgun (WGS) entry which is preliminary data.</text>
</comment>
<dbReference type="Pfam" id="PF17283">
    <property type="entry name" value="Zn_ribbon_SprT"/>
    <property type="match status" value="1"/>
</dbReference>
<dbReference type="SMART" id="SM00731">
    <property type="entry name" value="SprT"/>
    <property type="match status" value="1"/>
</dbReference>
<keyword evidence="2 4" id="KW-0479">Metal-binding</keyword>
<dbReference type="InterPro" id="IPR006640">
    <property type="entry name" value="SprT-like_domain"/>
</dbReference>
<accession>A0ABS2QAZ0</accession>
<keyword evidence="7" id="KW-1185">Reference proteome</keyword>
<dbReference type="RefSeq" id="WP_205007480.1">
    <property type="nucleotide sequence ID" value="NZ_CBCRXA010000005.1"/>
</dbReference>
<gene>
    <name evidence="6" type="ORF">JOC27_002397</name>
</gene>
<dbReference type="InterPro" id="IPR023524">
    <property type="entry name" value="Uncharacterised_SprT-like"/>
</dbReference>
<evidence type="ECO:0000256" key="1">
    <source>
        <dbReference type="ARBA" id="ARBA00022490"/>
    </source>
</evidence>
<protein>
    <recommendedName>
        <fullName evidence="4">Protein SprT-like</fullName>
    </recommendedName>
</protein>
<evidence type="ECO:0000313" key="7">
    <source>
        <dbReference type="Proteomes" id="UP000823201"/>
    </source>
</evidence>
<dbReference type="HAMAP" id="MF_00745">
    <property type="entry name" value="SprT_like"/>
    <property type="match status" value="1"/>
</dbReference>
<comment type="subcellular location">
    <subcellularLocation>
        <location evidence="4">Cytoplasm</location>
    </subcellularLocation>
</comment>
<evidence type="ECO:0000259" key="5">
    <source>
        <dbReference type="SMART" id="SM00731"/>
    </source>
</evidence>
<name>A0ABS2QAZ0_9BACL</name>
<evidence type="ECO:0000256" key="3">
    <source>
        <dbReference type="ARBA" id="ARBA00022833"/>
    </source>
</evidence>
<evidence type="ECO:0000256" key="4">
    <source>
        <dbReference type="HAMAP-Rule" id="MF_00745"/>
    </source>
</evidence>
<dbReference type="NCBIfam" id="NF003339">
    <property type="entry name" value="PRK04351.1"/>
    <property type="match status" value="1"/>
</dbReference>
<reference evidence="6 7" key="1">
    <citation type="submission" date="2021-01" db="EMBL/GenBank/DDBJ databases">
        <title>Genomic Encyclopedia of Type Strains, Phase IV (KMG-IV): sequencing the most valuable type-strain genomes for metagenomic binning, comparative biology and taxonomic classification.</title>
        <authorList>
            <person name="Goeker M."/>
        </authorList>
    </citation>
    <scope>NUCLEOTIDE SEQUENCE [LARGE SCALE GENOMIC DNA]</scope>
    <source>
        <strain evidence="6 7">DSM 100968</strain>
    </source>
</reference>
<evidence type="ECO:0000313" key="6">
    <source>
        <dbReference type="EMBL" id="MBM7658934.1"/>
    </source>
</evidence>
<feature type="active site" evidence="4">
    <location>
        <position position="68"/>
    </location>
</feature>
<evidence type="ECO:0000256" key="2">
    <source>
        <dbReference type="ARBA" id="ARBA00022723"/>
    </source>
</evidence>
<feature type="binding site" evidence="4">
    <location>
        <position position="67"/>
    </location>
    <ligand>
        <name>Zn(2+)</name>
        <dbReference type="ChEBI" id="CHEBI:29105"/>
    </ligand>
</feature>
<feature type="domain" description="SprT-like" evidence="5">
    <location>
        <begin position="4"/>
        <end position="149"/>
    </location>
</feature>
<comment type="similarity">
    <text evidence="4">Belongs to the SprT family.</text>
</comment>
<proteinExistence type="inferred from homology"/>
<keyword evidence="1 4" id="KW-0963">Cytoplasm</keyword>
<dbReference type="EMBL" id="JAFBEV010000028">
    <property type="protein sequence ID" value="MBM7658934.1"/>
    <property type="molecule type" value="Genomic_DNA"/>
</dbReference>
<organism evidence="6 7">
    <name type="scientific">Sporolactobacillus spathodeae</name>
    <dbReference type="NCBI Taxonomy" id="1465502"/>
    <lineage>
        <taxon>Bacteria</taxon>
        <taxon>Bacillati</taxon>
        <taxon>Bacillota</taxon>
        <taxon>Bacilli</taxon>
        <taxon>Bacillales</taxon>
        <taxon>Sporolactobacillaceae</taxon>
        <taxon>Sporolactobacillus</taxon>
    </lineage>
</organism>
<comment type="cofactor">
    <cofactor evidence="4">
        <name>Zn(2+)</name>
        <dbReference type="ChEBI" id="CHEBI:29105"/>
    </cofactor>
    <text evidence="4">Binds 1 zinc ion.</text>
</comment>
<dbReference type="Proteomes" id="UP000823201">
    <property type="component" value="Unassembled WGS sequence"/>
</dbReference>
<feature type="binding site" evidence="4">
    <location>
        <position position="71"/>
    </location>
    <ligand>
        <name>Zn(2+)</name>
        <dbReference type="ChEBI" id="CHEBI:29105"/>
    </ligand>
</feature>
<keyword evidence="3 4" id="KW-0862">Zinc</keyword>